<feature type="region of interest" description="Disordered" evidence="2">
    <location>
        <begin position="249"/>
        <end position="270"/>
    </location>
</feature>
<evidence type="ECO:0000313" key="5">
    <source>
        <dbReference type="EMBL" id="MCS3904337.1"/>
    </source>
</evidence>
<name>A0AAE3HP08_9GAMM</name>
<protein>
    <submittedName>
        <fullName evidence="5">Polysaccharide chain length determinant protein (PEP-CTERM system associated)</fullName>
    </submittedName>
</protein>
<dbReference type="Pfam" id="PF13807">
    <property type="entry name" value="GNVR"/>
    <property type="match status" value="1"/>
</dbReference>
<dbReference type="NCBIfam" id="TIGR03007">
    <property type="entry name" value="pepcterm_ChnLen"/>
    <property type="match status" value="1"/>
</dbReference>
<feature type="transmembrane region" description="Helical" evidence="3">
    <location>
        <begin position="496"/>
        <end position="515"/>
    </location>
</feature>
<keyword evidence="6" id="KW-1185">Reference proteome</keyword>
<comment type="caution">
    <text evidence="5">The sequence shown here is derived from an EMBL/GenBank/DDBJ whole genome shotgun (WGS) entry which is preliminary data.</text>
</comment>
<dbReference type="Proteomes" id="UP001204445">
    <property type="component" value="Unassembled WGS sequence"/>
</dbReference>
<dbReference type="PANTHER" id="PTHR32309:SF13">
    <property type="entry name" value="FERRIC ENTEROBACTIN TRANSPORT PROTEIN FEPE"/>
    <property type="match status" value="1"/>
</dbReference>
<gene>
    <name evidence="5" type="ORF">J2T55_002373</name>
</gene>
<keyword evidence="1" id="KW-0175">Coiled coil</keyword>
<dbReference type="AlphaFoldDB" id="A0AAE3HP08"/>
<evidence type="ECO:0000313" key="6">
    <source>
        <dbReference type="Proteomes" id="UP001204445"/>
    </source>
</evidence>
<evidence type="ECO:0000256" key="1">
    <source>
        <dbReference type="SAM" id="Coils"/>
    </source>
</evidence>
<feature type="transmembrane region" description="Helical" evidence="3">
    <location>
        <begin position="434"/>
        <end position="458"/>
    </location>
</feature>
<feature type="domain" description="Tyrosine-protein kinase G-rich" evidence="4">
    <location>
        <begin position="373"/>
        <end position="454"/>
    </location>
</feature>
<dbReference type="PANTHER" id="PTHR32309">
    <property type="entry name" value="TYROSINE-PROTEIN KINASE"/>
    <property type="match status" value="1"/>
</dbReference>
<dbReference type="InterPro" id="IPR050445">
    <property type="entry name" value="Bact_polysacc_biosynth/exp"/>
</dbReference>
<dbReference type="GO" id="GO:0005886">
    <property type="term" value="C:plasma membrane"/>
    <property type="evidence" value="ECO:0007669"/>
    <property type="project" value="TreeGrafter"/>
</dbReference>
<accession>A0AAE3HP08</accession>
<feature type="transmembrane region" description="Helical" evidence="3">
    <location>
        <begin position="12"/>
        <end position="37"/>
    </location>
</feature>
<sequence>MNEIFEQINHYKWVLFHNCWIMLASTILICLVGWTVVQSIPDKFQSETRIYIDTETVLKSLLSGIAVDSSMREHAARVMQHTLLVRPNLEKVVRETDLNLAINESDPEQIEKLLSQLARDIRISSESITRNDSSNIYSISYLHTNPQMAKDVVEVLLNIFIETILGTGRKDNQQAQEFVDNQVAIYARKQNEAEDRLKKFKQENAGIMMEEGNGIYSRINALETRIQETELSLNEAENRTRTLQAQIASLRDRSSNSPSSPEIAQTPLESRIESMETRLDELLLKYTEQHPDIISTRRVLEQMREQKQVQEEGAEEPQANQVSPGLQNSTLYQELNILLGETQAETSALRARLDEYRRRRTEMNNQLSTLPEVEAQLVSLNRDYEVTKELYEQLVMRQQSLQLSSEAGQTGEEMQFRVLEQPMVPVSPVSPNRILLSTLVLLAAIVAGIGLAIVYELIRPTIYSKRQLVENIELPVLGVVSMFWNDEAVSKRRQRFIMFNMSLVILFISYGGLLVHNGLDPGVTTFINRLIE</sequence>
<dbReference type="InterPro" id="IPR032807">
    <property type="entry name" value="GNVR"/>
</dbReference>
<dbReference type="GO" id="GO:0004713">
    <property type="term" value="F:protein tyrosine kinase activity"/>
    <property type="evidence" value="ECO:0007669"/>
    <property type="project" value="TreeGrafter"/>
</dbReference>
<keyword evidence="3" id="KW-0812">Transmembrane</keyword>
<feature type="coiled-coil region" evidence="1">
    <location>
        <begin position="339"/>
        <end position="366"/>
    </location>
</feature>
<organism evidence="5 6">
    <name type="scientific">Methylohalomonas lacus</name>
    <dbReference type="NCBI Taxonomy" id="398773"/>
    <lineage>
        <taxon>Bacteria</taxon>
        <taxon>Pseudomonadati</taxon>
        <taxon>Pseudomonadota</taxon>
        <taxon>Gammaproteobacteria</taxon>
        <taxon>Methylohalomonadales</taxon>
        <taxon>Methylohalomonadaceae</taxon>
        <taxon>Methylohalomonas</taxon>
    </lineage>
</organism>
<evidence type="ECO:0000256" key="3">
    <source>
        <dbReference type="SAM" id="Phobius"/>
    </source>
</evidence>
<proteinExistence type="predicted"/>
<dbReference type="EMBL" id="JANUCT010000020">
    <property type="protein sequence ID" value="MCS3904337.1"/>
    <property type="molecule type" value="Genomic_DNA"/>
</dbReference>
<feature type="region of interest" description="Disordered" evidence="2">
    <location>
        <begin position="304"/>
        <end position="326"/>
    </location>
</feature>
<evidence type="ECO:0000259" key="4">
    <source>
        <dbReference type="Pfam" id="PF13807"/>
    </source>
</evidence>
<reference evidence="5" key="1">
    <citation type="submission" date="2022-08" db="EMBL/GenBank/DDBJ databases">
        <title>Genomic Encyclopedia of Type Strains, Phase III (KMG-III): the genomes of soil and plant-associated and newly described type strains.</title>
        <authorList>
            <person name="Whitman W."/>
        </authorList>
    </citation>
    <scope>NUCLEOTIDE SEQUENCE</scope>
    <source>
        <strain evidence="5">HMT 1</strain>
    </source>
</reference>
<keyword evidence="3" id="KW-1133">Transmembrane helix</keyword>
<keyword evidence="3" id="KW-0472">Membrane</keyword>
<dbReference type="RefSeq" id="WP_259057104.1">
    <property type="nucleotide sequence ID" value="NZ_JANUCT010000020.1"/>
</dbReference>
<evidence type="ECO:0000256" key="2">
    <source>
        <dbReference type="SAM" id="MobiDB-lite"/>
    </source>
</evidence>
<dbReference type="InterPro" id="IPR014345">
    <property type="entry name" value="XrtA_polysacc_chain"/>
</dbReference>